<evidence type="ECO:0000259" key="7">
    <source>
        <dbReference type="PROSITE" id="PS50808"/>
    </source>
</evidence>
<evidence type="ECO:0000256" key="6">
    <source>
        <dbReference type="PROSITE-ProRule" id="PRU00027"/>
    </source>
</evidence>
<dbReference type="PROSITE" id="PS50808">
    <property type="entry name" value="ZF_BED"/>
    <property type="match status" value="1"/>
</dbReference>
<dbReference type="GO" id="GO:0003677">
    <property type="term" value="F:DNA binding"/>
    <property type="evidence" value="ECO:0007669"/>
    <property type="project" value="InterPro"/>
</dbReference>
<evidence type="ECO:0000256" key="4">
    <source>
        <dbReference type="ARBA" id="ARBA00023015"/>
    </source>
</evidence>
<accession>A0A2I4D0W0</accession>
<dbReference type="SUPFAM" id="SSF57667">
    <property type="entry name" value="beta-beta-alpha zinc fingers"/>
    <property type="match status" value="1"/>
</dbReference>
<dbReference type="GeneID" id="106533949"/>
<protein>
    <submittedName>
        <fullName evidence="9">Zinc finger BED domain-containing protein 1</fullName>
    </submittedName>
</protein>
<evidence type="ECO:0000313" key="8">
    <source>
        <dbReference type="Proteomes" id="UP000192220"/>
    </source>
</evidence>
<dbReference type="InterPro" id="IPR003656">
    <property type="entry name" value="Znf_BED"/>
</dbReference>
<evidence type="ECO:0000256" key="3">
    <source>
        <dbReference type="ARBA" id="ARBA00022833"/>
    </source>
</evidence>
<evidence type="ECO:0000256" key="1">
    <source>
        <dbReference type="ARBA" id="ARBA00022723"/>
    </source>
</evidence>
<evidence type="ECO:0000313" key="9">
    <source>
        <dbReference type="RefSeq" id="XP_013885882.1"/>
    </source>
</evidence>
<dbReference type="InterPro" id="IPR036236">
    <property type="entry name" value="Znf_C2H2_sf"/>
</dbReference>
<dbReference type="InterPro" id="IPR012337">
    <property type="entry name" value="RNaseH-like_sf"/>
</dbReference>
<keyword evidence="3" id="KW-0862">Zinc</keyword>
<evidence type="ECO:0000256" key="5">
    <source>
        <dbReference type="ARBA" id="ARBA00023163"/>
    </source>
</evidence>
<keyword evidence="1" id="KW-0479">Metal-binding</keyword>
<keyword evidence="5" id="KW-0804">Transcription</keyword>
<dbReference type="AlphaFoldDB" id="A0A2I4D0W0"/>
<dbReference type="STRING" id="52670.A0A2I4D0W0"/>
<sequence>MAKSETVRPAPAAFKAAVWTHFGFQNKEGSTTEFDKAHAVCKICNARVKYSGNTTNLRAHMARHHSDVQLATANTTKRVESAQLKLTDVQTPKLPSSSARATKITESVIYFICKDMRPLSVVENEGFRNMMKTLEPRYSIPSRQHITDIALPKLYTEVKATVMESLNSAERVALTCDSWTSRATESYVTITAHHITDEWKLDSHVLQTRAMHDSHTGQNLAVVLGEAVAEWKLDNKDPVVVSDNASNMTVAASLADMTHVQCFAHSLNLASQKALKLPTVMRLLGRIRRVTAFFRRSTTARTVPPRDNVSDQSVFW</sequence>
<keyword evidence="4" id="KW-0805">Transcription regulation</keyword>
<proteinExistence type="predicted"/>
<dbReference type="GO" id="GO:0008270">
    <property type="term" value="F:zinc ion binding"/>
    <property type="evidence" value="ECO:0007669"/>
    <property type="project" value="UniProtKB-KW"/>
</dbReference>
<dbReference type="OrthoDB" id="109171at2759"/>
<dbReference type="Proteomes" id="UP000192220">
    <property type="component" value="Unplaced"/>
</dbReference>
<organism evidence="8 9">
    <name type="scientific">Austrofundulus limnaeus</name>
    <name type="common">Annual killifish</name>
    <dbReference type="NCBI Taxonomy" id="52670"/>
    <lineage>
        <taxon>Eukaryota</taxon>
        <taxon>Metazoa</taxon>
        <taxon>Chordata</taxon>
        <taxon>Craniata</taxon>
        <taxon>Vertebrata</taxon>
        <taxon>Euteleostomi</taxon>
        <taxon>Actinopterygii</taxon>
        <taxon>Neopterygii</taxon>
        <taxon>Teleostei</taxon>
        <taxon>Neoteleostei</taxon>
        <taxon>Acanthomorphata</taxon>
        <taxon>Ovalentaria</taxon>
        <taxon>Atherinomorphae</taxon>
        <taxon>Cyprinodontiformes</taxon>
        <taxon>Rivulidae</taxon>
        <taxon>Austrofundulus</taxon>
    </lineage>
</organism>
<dbReference type="SMART" id="SM00614">
    <property type="entry name" value="ZnF_BED"/>
    <property type="match status" value="1"/>
</dbReference>
<dbReference type="InterPro" id="IPR052035">
    <property type="entry name" value="ZnF_BED_domain_contain"/>
</dbReference>
<dbReference type="RefSeq" id="XP_013885882.1">
    <property type="nucleotide sequence ID" value="XM_014030428.1"/>
</dbReference>
<dbReference type="Pfam" id="PF02892">
    <property type="entry name" value="zf-BED"/>
    <property type="match status" value="1"/>
</dbReference>
<dbReference type="Gene3D" id="1.10.10.1070">
    <property type="entry name" value="Zinc finger, BED domain-containing"/>
    <property type="match status" value="1"/>
</dbReference>
<dbReference type="KEGG" id="alim:106533949"/>
<keyword evidence="8" id="KW-1185">Reference proteome</keyword>
<name>A0A2I4D0W0_AUSLI</name>
<dbReference type="PANTHER" id="PTHR46481:SF4">
    <property type="entry name" value="ZINC FINGER BED DOMAIN-CONTAINING PROTEIN 4"/>
    <property type="match status" value="1"/>
</dbReference>
<gene>
    <name evidence="9" type="primary">LOC106533949</name>
</gene>
<reference evidence="9" key="1">
    <citation type="submission" date="2025-08" db="UniProtKB">
        <authorList>
            <consortium name="RefSeq"/>
        </authorList>
    </citation>
    <scope>IDENTIFICATION</scope>
</reference>
<dbReference type="InParanoid" id="A0A2I4D0W0"/>
<dbReference type="PANTHER" id="PTHR46481">
    <property type="entry name" value="ZINC FINGER BED DOMAIN-CONTAINING PROTEIN 4"/>
    <property type="match status" value="1"/>
</dbReference>
<keyword evidence="2 6" id="KW-0863">Zinc-finger</keyword>
<dbReference type="SUPFAM" id="SSF140996">
    <property type="entry name" value="Hermes dimerisation domain"/>
    <property type="match status" value="1"/>
</dbReference>
<dbReference type="SUPFAM" id="SSF53098">
    <property type="entry name" value="Ribonuclease H-like"/>
    <property type="match status" value="1"/>
</dbReference>
<feature type="domain" description="BED-type" evidence="7">
    <location>
        <begin position="13"/>
        <end position="72"/>
    </location>
</feature>
<evidence type="ECO:0000256" key="2">
    <source>
        <dbReference type="ARBA" id="ARBA00022771"/>
    </source>
</evidence>